<dbReference type="EMBL" id="CT573072">
    <property type="protein sequence ID" value="CAJ72222.1"/>
    <property type="molecule type" value="Genomic_DNA"/>
</dbReference>
<gene>
    <name evidence="3" type="ORF">KsCSTR_10360</name>
    <name evidence="2" type="ORF">kustd1477</name>
</gene>
<organism evidence="2">
    <name type="scientific">Kuenenia stuttgartiensis</name>
    <dbReference type="NCBI Taxonomy" id="174633"/>
    <lineage>
        <taxon>Bacteria</taxon>
        <taxon>Pseudomonadati</taxon>
        <taxon>Planctomycetota</taxon>
        <taxon>Candidatus Brocadiia</taxon>
        <taxon>Candidatus Brocadiales</taxon>
        <taxon>Candidatus Brocadiaceae</taxon>
        <taxon>Candidatus Kuenenia</taxon>
    </lineage>
</organism>
<evidence type="ECO:0000256" key="1">
    <source>
        <dbReference type="SAM" id="Phobius"/>
    </source>
</evidence>
<evidence type="ECO:0000313" key="3">
    <source>
        <dbReference type="EMBL" id="QII10415.1"/>
    </source>
</evidence>
<reference evidence="2" key="1">
    <citation type="journal article" date="2006" name="Nature">
        <title>Deciphering the evolution and metabolism of an anammox bacterium from a community genome.</title>
        <authorList>
            <person name="Strous M."/>
            <person name="Pelletier E."/>
            <person name="Mangenot S."/>
            <person name="Rattei T."/>
            <person name="Lehner A."/>
            <person name="Taylor M.W."/>
            <person name="Horn M."/>
            <person name="Daims H."/>
            <person name="Bartol-Mavel D."/>
            <person name="Wincker P."/>
            <person name="Barbe V."/>
            <person name="Fonknechten N."/>
            <person name="Vallenet D."/>
            <person name="Segurens B."/>
            <person name="Schenowitz-Truong C."/>
            <person name="Medigue C."/>
            <person name="Collingro A."/>
            <person name="Snel B."/>
            <person name="Dutilh B.E."/>
            <person name="OpDenCamp H.J.M."/>
            <person name="vanDerDrift C."/>
            <person name="Cirpus I."/>
            <person name="vanDePas-Schoonen K.T."/>
            <person name="Harhangi H.R."/>
            <person name="vanNiftrik L."/>
            <person name="Schmid M."/>
            <person name="Keltjens J."/>
            <person name="vanDeVossenberg J."/>
            <person name="Kartal B."/>
            <person name="Meier H."/>
            <person name="Frishman D."/>
            <person name="Huynen M.A."/>
            <person name="Mewes H."/>
            <person name="Weissenbach J."/>
            <person name="Jetten M.S.M."/>
            <person name="Wagner M."/>
            <person name="LePaslier D."/>
        </authorList>
    </citation>
    <scope>NUCLEOTIDE SEQUENCE</scope>
</reference>
<dbReference type="EMBL" id="CP049055">
    <property type="protein sequence ID" value="QII10415.1"/>
    <property type="molecule type" value="Genomic_DNA"/>
</dbReference>
<keyword evidence="1" id="KW-0812">Transmembrane</keyword>
<protein>
    <submittedName>
        <fullName evidence="2">Uncharacterized protein</fullName>
    </submittedName>
</protein>
<name>Q1PYS1_KUEST</name>
<sequence>MSMFYLFGNKRKTHLFRISNHFVIRICFGFRVSDFTIIGLALTMQIRNKQ</sequence>
<accession>Q1PYS1</accession>
<dbReference type="AlphaFoldDB" id="Q1PYS1"/>
<proteinExistence type="predicted"/>
<keyword evidence="1" id="KW-0472">Membrane</keyword>
<dbReference type="Proteomes" id="UP000501926">
    <property type="component" value="Chromosome"/>
</dbReference>
<reference evidence="3 4" key="3">
    <citation type="submission" date="2020-02" db="EMBL/GenBank/DDBJ databases">
        <title>Newly sequenced genome of strain CSTR1 showed variability in Candidatus Kuenenia stuttgartiensis genomes.</title>
        <authorList>
            <person name="Ding C."/>
            <person name="Adrian L."/>
        </authorList>
    </citation>
    <scope>NUCLEOTIDE SEQUENCE [LARGE SCALE GENOMIC DNA]</scope>
    <source>
        <strain evidence="3 4">CSTR1</strain>
    </source>
</reference>
<evidence type="ECO:0000313" key="2">
    <source>
        <dbReference type="EMBL" id="CAJ72222.1"/>
    </source>
</evidence>
<reference evidence="2" key="2">
    <citation type="submission" date="2006-01" db="EMBL/GenBank/DDBJ databases">
        <authorList>
            <person name="Genoscope"/>
        </authorList>
    </citation>
    <scope>NUCLEOTIDE SEQUENCE</scope>
</reference>
<feature type="transmembrane region" description="Helical" evidence="1">
    <location>
        <begin position="22"/>
        <end position="42"/>
    </location>
</feature>
<keyword evidence="1" id="KW-1133">Transmembrane helix</keyword>
<evidence type="ECO:0000313" key="4">
    <source>
        <dbReference type="Proteomes" id="UP000501926"/>
    </source>
</evidence>